<evidence type="ECO:0000313" key="3">
    <source>
        <dbReference type="Proteomes" id="UP000193404"/>
    </source>
</evidence>
<dbReference type="EMBL" id="CP020477">
    <property type="protein sequence ID" value="ARM76784.1"/>
    <property type="molecule type" value="Genomic_DNA"/>
</dbReference>
<feature type="transmembrane region" description="Helical" evidence="1">
    <location>
        <begin position="199"/>
        <end position="218"/>
    </location>
</feature>
<keyword evidence="1" id="KW-1133">Transmembrane helix</keyword>
<organism evidence="2 3">
    <name type="scientific">Acidianus manzaensis</name>
    <dbReference type="NCBI Taxonomy" id="282676"/>
    <lineage>
        <taxon>Archaea</taxon>
        <taxon>Thermoproteota</taxon>
        <taxon>Thermoprotei</taxon>
        <taxon>Sulfolobales</taxon>
        <taxon>Sulfolobaceae</taxon>
        <taxon>Acidianus</taxon>
    </lineage>
</organism>
<accession>A0A1W6K2V6</accession>
<reference evidence="2 3" key="1">
    <citation type="submission" date="2017-03" db="EMBL/GenBank/DDBJ databases">
        <title>Sulfur activation and transportation mechanism of thermophilic Archaea Acidianus manzaensis YN-25.</title>
        <authorList>
            <person name="Ma Y."/>
            <person name="Yang Y."/>
            <person name="Xia J."/>
        </authorList>
    </citation>
    <scope>NUCLEOTIDE SEQUENCE [LARGE SCALE GENOMIC DNA]</scope>
    <source>
        <strain evidence="2 3">YN-25</strain>
    </source>
</reference>
<feature type="transmembrane region" description="Helical" evidence="1">
    <location>
        <begin position="12"/>
        <end position="30"/>
    </location>
</feature>
<feature type="transmembrane region" description="Helical" evidence="1">
    <location>
        <begin position="265"/>
        <end position="286"/>
    </location>
</feature>
<protein>
    <submittedName>
        <fullName evidence="2">Uncharacterized protein</fullName>
    </submittedName>
</protein>
<keyword evidence="1" id="KW-0812">Transmembrane</keyword>
<feature type="transmembrane region" description="Helical" evidence="1">
    <location>
        <begin position="37"/>
        <end position="56"/>
    </location>
</feature>
<dbReference type="RefSeq" id="WP_148692580.1">
    <property type="nucleotide sequence ID" value="NZ_CP020477.1"/>
</dbReference>
<evidence type="ECO:0000256" key="1">
    <source>
        <dbReference type="SAM" id="Phobius"/>
    </source>
</evidence>
<dbReference type="OrthoDB" id="44205at2157"/>
<dbReference type="KEGG" id="aman:B6F84_12665"/>
<name>A0A1W6K2V6_9CREN</name>
<feature type="transmembrane region" description="Helical" evidence="1">
    <location>
        <begin position="108"/>
        <end position="126"/>
    </location>
</feature>
<dbReference type="GeneID" id="41591791"/>
<proteinExistence type="predicted"/>
<dbReference type="Proteomes" id="UP000193404">
    <property type="component" value="Chromosome"/>
</dbReference>
<evidence type="ECO:0000313" key="2">
    <source>
        <dbReference type="EMBL" id="ARM76784.1"/>
    </source>
</evidence>
<keyword evidence="1" id="KW-0472">Membrane</keyword>
<sequence length="306" mass="35250">MKNAIEPWGVNVPYIYLSIVMFTLGGLSLFLNNYHGYLMSIGAYSLYFGMIQRLFFPAKKYIYTQLLALFSLAIPFSHYFQALASVFLIITEIWALKDVKKYGSKFPINYLVLSSPFASFISWLFFVNYWMLVIPIFIYILGVNIGVFAATLNAKPFFGYKQIPVLVLTVLSYFFKIFFPLTLIVYFSMLFSRRIKPNLTSFSVVVISLGLALSAIFLHEYIHAFYLGSMATFFFSCITYSTARYNHDKVFYSVILLVPAYFLRFINLDVSAVFFPLSFLLFLYLIKDNLGITGIKTGMSKKFLIK</sequence>
<feature type="transmembrane region" description="Helical" evidence="1">
    <location>
        <begin position="132"/>
        <end position="153"/>
    </location>
</feature>
<feature type="transmembrane region" description="Helical" evidence="1">
    <location>
        <begin position="165"/>
        <end position="187"/>
    </location>
</feature>
<gene>
    <name evidence="2" type="ORF">B6F84_12665</name>
</gene>
<feature type="transmembrane region" description="Helical" evidence="1">
    <location>
        <begin position="225"/>
        <end position="245"/>
    </location>
</feature>
<dbReference type="STRING" id="282676.B6F84_12665"/>
<dbReference type="AlphaFoldDB" id="A0A1W6K2V6"/>
<feature type="transmembrane region" description="Helical" evidence="1">
    <location>
        <begin position="76"/>
        <end position="96"/>
    </location>
</feature>
<keyword evidence="3" id="KW-1185">Reference proteome</keyword>